<dbReference type="EMBL" id="CBTK010000246">
    <property type="protein sequence ID" value="CDH46002.1"/>
    <property type="molecule type" value="Genomic_DNA"/>
</dbReference>
<comment type="caution">
    <text evidence="1">The sequence shown here is derived from an EMBL/GenBank/DDBJ whole genome shotgun (WGS) entry which is preliminary data.</text>
</comment>
<protein>
    <recommendedName>
        <fullName evidence="3">Glycosyl transferase family 2</fullName>
    </recommendedName>
</protein>
<dbReference type="RefSeq" id="WP_051497842.1">
    <property type="nucleotide sequence ID" value="NZ_CBTK010000246.1"/>
</dbReference>
<organism evidence="1 2">
    <name type="scientific">Candidatus Contendobacter odensis Run_B_J11</name>
    <dbReference type="NCBI Taxonomy" id="1400861"/>
    <lineage>
        <taxon>Bacteria</taxon>
        <taxon>Pseudomonadati</taxon>
        <taxon>Pseudomonadota</taxon>
        <taxon>Gammaproteobacteria</taxon>
        <taxon>Candidatus Competibacteraceae</taxon>
        <taxon>Candidatus Contendibacter</taxon>
    </lineage>
</organism>
<dbReference type="AlphaFoldDB" id="A0A7U7GD99"/>
<evidence type="ECO:0000313" key="2">
    <source>
        <dbReference type="Proteomes" id="UP000019184"/>
    </source>
</evidence>
<dbReference type="SUPFAM" id="SSF53448">
    <property type="entry name" value="Nucleotide-diphospho-sugar transferases"/>
    <property type="match status" value="1"/>
</dbReference>
<evidence type="ECO:0008006" key="3">
    <source>
        <dbReference type="Google" id="ProtNLM"/>
    </source>
</evidence>
<dbReference type="Pfam" id="PF13704">
    <property type="entry name" value="Glyco_tranf_2_4"/>
    <property type="match status" value="1"/>
</dbReference>
<proteinExistence type="predicted"/>
<gene>
    <name evidence="1" type="ORF">BN874_320011</name>
</gene>
<sequence>MKKIFIPFYSFLNRKPRIKRPTVIMTLLVRDEADIIERHLRYHANRDIDGLIVTDHQSGDGTRDILEQYKKEGVILALIDEPGVAFDQVAWVHRMIELARDRYHADYCINSDADEFWYTASGSLRNELARSRAGKIHCPSYMMLPAANGEFWTATDCVRQAVPKKFGFKGYNVLFTKPTSKVIHRTQGYRIITPGNHGVEMSDETRERSKTIRLYHYSIRSKEQFIRKMLQSGAALEANKGSPEKEGSHWRYFYRGHKAGAIDLDQEFHQVIGTDQITELRRAGCVITDTTMKQAFSEK</sequence>
<dbReference type="InterPro" id="IPR029044">
    <property type="entry name" value="Nucleotide-diphossugar_trans"/>
</dbReference>
<name>A0A7U7GD99_9GAMM</name>
<accession>A0A7U7GD99</accession>
<dbReference type="OrthoDB" id="7981249at2"/>
<keyword evidence="2" id="KW-1185">Reference proteome</keyword>
<reference evidence="1 2" key="1">
    <citation type="journal article" date="2014" name="ISME J.">
        <title>Candidatus Competibacter-lineage genomes retrieved from metagenomes reveal functional metabolic diversity.</title>
        <authorList>
            <person name="McIlroy S.J."/>
            <person name="Albertsen M."/>
            <person name="Andresen E.K."/>
            <person name="Saunders A.M."/>
            <person name="Kristiansen R."/>
            <person name="Stokholm-Bjerregaard M."/>
            <person name="Nielsen K.L."/>
            <person name="Nielsen P.H."/>
        </authorList>
    </citation>
    <scope>NUCLEOTIDE SEQUENCE [LARGE SCALE GENOMIC DNA]</scope>
    <source>
        <strain evidence="1 2">Run_B_J11</strain>
    </source>
</reference>
<evidence type="ECO:0000313" key="1">
    <source>
        <dbReference type="EMBL" id="CDH46002.1"/>
    </source>
</evidence>
<dbReference type="Proteomes" id="UP000019184">
    <property type="component" value="Unassembled WGS sequence"/>
</dbReference>